<dbReference type="GO" id="GO:0019350">
    <property type="term" value="P:teichoic acid biosynthetic process"/>
    <property type="evidence" value="ECO:0007669"/>
    <property type="project" value="UniProtKB-KW"/>
</dbReference>
<dbReference type="Gene3D" id="3.40.50.11820">
    <property type="match status" value="1"/>
</dbReference>
<evidence type="ECO:0000256" key="7">
    <source>
        <dbReference type="SAM" id="Phobius"/>
    </source>
</evidence>
<evidence type="ECO:0000256" key="4">
    <source>
        <dbReference type="ARBA" id="ARBA00022679"/>
    </source>
</evidence>
<protein>
    <submittedName>
        <fullName evidence="8">CDP-ribitol ribitolphosphotransferase</fullName>
    </submittedName>
</protein>
<dbReference type="GO" id="GO:0047355">
    <property type="term" value="F:CDP-glycerol glycerophosphotransferase activity"/>
    <property type="evidence" value="ECO:0007669"/>
    <property type="project" value="InterPro"/>
</dbReference>
<keyword evidence="5" id="KW-0777">Teichoic acid biosynthesis</keyword>
<gene>
    <name evidence="8" type="ORF">SAMN05216244_2868</name>
</gene>
<dbReference type="STRING" id="482461.SAMN05216244_2868"/>
<evidence type="ECO:0000256" key="6">
    <source>
        <dbReference type="ARBA" id="ARBA00023136"/>
    </source>
</evidence>
<reference evidence="9" key="1">
    <citation type="submission" date="2016-10" db="EMBL/GenBank/DDBJ databases">
        <authorList>
            <person name="Varghese N."/>
            <person name="Submissions S."/>
        </authorList>
    </citation>
    <scope>NUCLEOTIDE SEQUENCE [LARGE SCALE GENOMIC DNA]</scope>
    <source>
        <strain evidence="9">CGMCC 1.6199</strain>
    </source>
</reference>
<dbReference type="OrthoDB" id="9811865at2"/>
<dbReference type="Proteomes" id="UP000182347">
    <property type="component" value="Unassembled WGS sequence"/>
</dbReference>
<evidence type="ECO:0000256" key="3">
    <source>
        <dbReference type="ARBA" id="ARBA00022475"/>
    </source>
</evidence>
<keyword evidence="7" id="KW-0812">Transmembrane</keyword>
<evidence type="ECO:0000256" key="1">
    <source>
        <dbReference type="ARBA" id="ARBA00004202"/>
    </source>
</evidence>
<evidence type="ECO:0000256" key="2">
    <source>
        <dbReference type="ARBA" id="ARBA00010488"/>
    </source>
</evidence>
<dbReference type="PANTHER" id="PTHR37316:SF2">
    <property type="entry name" value="TEICHOIC ACID RIBITOL-PHOSPHATE POLYMERASE TARK"/>
    <property type="match status" value="1"/>
</dbReference>
<keyword evidence="9" id="KW-1185">Reference proteome</keyword>
<dbReference type="GO" id="GO:0005886">
    <property type="term" value="C:plasma membrane"/>
    <property type="evidence" value="ECO:0007669"/>
    <property type="project" value="UniProtKB-SubCell"/>
</dbReference>
<evidence type="ECO:0000313" key="8">
    <source>
        <dbReference type="EMBL" id="SDM55047.1"/>
    </source>
</evidence>
<dbReference type="SUPFAM" id="SSF53756">
    <property type="entry name" value="UDP-Glycosyltransferase/glycogen phosphorylase"/>
    <property type="match status" value="1"/>
</dbReference>
<proteinExistence type="inferred from homology"/>
<keyword evidence="3" id="KW-1003">Cell membrane</keyword>
<dbReference type="Gene3D" id="3.40.50.12580">
    <property type="match status" value="1"/>
</dbReference>
<dbReference type="EMBL" id="FNHF01000003">
    <property type="protein sequence ID" value="SDM55047.1"/>
    <property type="molecule type" value="Genomic_DNA"/>
</dbReference>
<feature type="transmembrane region" description="Helical" evidence="7">
    <location>
        <begin position="7"/>
        <end position="29"/>
    </location>
</feature>
<comment type="similarity">
    <text evidence="2">Belongs to the CDP-glycerol glycerophosphotransferase family.</text>
</comment>
<dbReference type="RefSeq" id="WP_083334847.1">
    <property type="nucleotide sequence ID" value="NZ_FNHF01000003.1"/>
</dbReference>
<dbReference type="PANTHER" id="PTHR37316">
    <property type="entry name" value="TEICHOIC ACID GLYCEROL-PHOSPHATE PRIMASE"/>
    <property type="match status" value="1"/>
</dbReference>
<comment type="subcellular location">
    <subcellularLocation>
        <location evidence="1">Cell membrane</location>
        <topology evidence="1">Peripheral membrane protein</topology>
    </subcellularLocation>
</comment>
<name>A0A1G9U4Z6_9BACI</name>
<dbReference type="Pfam" id="PF04464">
    <property type="entry name" value="Glyphos_transf"/>
    <property type="match status" value="1"/>
</dbReference>
<sequence length="385" mass="45186">MNLLKKMILIAVNGMLKMIYSISSLLFPYKPYKVTFASYRSEQLKGNLLYLYNELQSSRDHFTYTKLFKKYDSSFLGKLDYVFHLVRACYHLATSAYFVVDDYYYPIYVVNPKKKTRVIQLWHAAGAFKKFGHSTKGKSFGPSLEYLKYVNIHSNYSNVIVSSKEVVPYFAEAFNMSTEKILPLGLPRTDYFYDKDKTTTTVEKFSLLYPELTGKKLVLYAPTFRGKSHYQAPFKIPFDLKEMKKQLAPDIALITHFHPYMKGANLDKEGCSDFVYDLSDDFDIQELMYLSDILLTDYSSVIFEFSLLEKPIAFFPFDLEEYIKERDFYYDYQCFIPGPLFRDTVPLIDWLKTETFDLESVYAFRDKFFDYADGNASKRIVECLF</sequence>
<evidence type="ECO:0000256" key="5">
    <source>
        <dbReference type="ARBA" id="ARBA00022944"/>
    </source>
</evidence>
<accession>A0A1G9U4Z6</accession>
<evidence type="ECO:0000313" key="9">
    <source>
        <dbReference type="Proteomes" id="UP000182347"/>
    </source>
</evidence>
<dbReference type="AlphaFoldDB" id="A0A1G9U4Z6"/>
<keyword evidence="7" id="KW-1133">Transmembrane helix</keyword>
<dbReference type="InterPro" id="IPR007554">
    <property type="entry name" value="Glycerophosphate_synth"/>
</dbReference>
<keyword evidence="6 7" id="KW-0472">Membrane</keyword>
<organism evidence="8 9">
    <name type="scientific">Sediminibacillus halophilus</name>
    <dbReference type="NCBI Taxonomy" id="482461"/>
    <lineage>
        <taxon>Bacteria</taxon>
        <taxon>Bacillati</taxon>
        <taxon>Bacillota</taxon>
        <taxon>Bacilli</taxon>
        <taxon>Bacillales</taxon>
        <taxon>Bacillaceae</taxon>
        <taxon>Sediminibacillus</taxon>
    </lineage>
</organism>
<dbReference type="InterPro" id="IPR043149">
    <property type="entry name" value="TagF_N"/>
</dbReference>
<dbReference type="InterPro" id="IPR043148">
    <property type="entry name" value="TagF_C"/>
</dbReference>
<dbReference type="InterPro" id="IPR051612">
    <property type="entry name" value="Teichoic_Acid_Biosynth"/>
</dbReference>
<keyword evidence="4 8" id="KW-0808">Transferase</keyword>